<dbReference type="PROSITE" id="PS50240">
    <property type="entry name" value="TRYPSIN_DOM"/>
    <property type="match status" value="1"/>
</dbReference>
<dbReference type="InterPro" id="IPR009003">
    <property type="entry name" value="Peptidase_S1_PA"/>
</dbReference>
<feature type="compositionally biased region" description="Low complexity" evidence="2">
    <location>
        <begin position="272"/>
        <end position="290"/>
    </location>
</feature>
<evidence type="ECO:0000256" key="1">
    <source>
        <dbReference type="ARBA" id="ARBA00023157"/>
    </source>
</evidence>
<dbReference type="PROSITE" id="PS00134">
    <property type="entry name" value="TRYPSIN_HIS"/>
    <property type="match status" value="1"/>
</dbReference>
<name>A0A0D9NIM5_METAN</name>
<evidence type="ECO:0000256" key="3">
    <source>
        <dbReference type="SAM" id="SignalP"/>
    </source>
</evidence>
<feature type="chain" id="PRO_5002341473" description="Peptidase S1 domain-containing protein" evidence="3">
    <location>
        <begin position="21"/>
        <end position="383"/>
    </location>
</feature>
<dbReference type="AlphaFoldDB" id="A0A0D9NIM5"/>
<evidence type="ECO:0000256" key="2">
    <source>
        <dbReference type="SAM" id="MobiDB-lite"/>
    </source>
</evidence>
<dbReference type="PRINTS" id="PR00722">
    <property type="entry name" value="CHYMOTRYPSIN"/>
</dbReference>
<dbReference type="InterPro" id="IPR001254">
    <property type="entry name" value="Trypsin_dom"/>
</dbReference>
<dbReference type="InterPro" id="IPR018114">
    <property type="entry name" value="TRYPSIN_HIS"/>
</dbReference>
<dbReference type="SMART" id="SM00020">
    <property type="entry name" value="Tryp_SPc"/>
    <property type="match status" value="1"/>
</dbReference>
<dbReference type="GO" id="GO:0006508">
    <property type="term" value="P:proteolysis"/>
    <property type="evidence" value="ECO:0007669"/>
    <property type="project" value="InterPro"/>
</dbReference>
<keyword evidence="3" id="KW-0732">Signal</keyword>
<dbReference type="InterPro" id="IPR043504">
    <property type="entry name" value="Peptidase_S1_PA_chymotrypsin"/>
</dbReference>
<reference evidence="6" key="1">
    <citation type="journal article" date="2014" name="BMC Genomics">
        <title>The genome sequence of the biocontrol fungus Metarhizium anisopliae and comparative genomics of Metarhizium species.</title>
        <authorList>
            <person name="Pattemore J.A."/>
            <person name="Hane J.K."/>
            <person name="Williams A.H."/>
            <person name="Wilson B.A."/>
            <person name="Stodart B.J."/>
            <person name="Ash G.J."/>
        </authorList>
    </citation>
    <scope>NUCLEOTIDE SEQUENCE [LARGE SCALE GENOMIC DNA]</scope>
    <source>
        <strain evidence="6">BRIP 53293</strain>
    </source>
</reference>
<dbReference type="SUPFAM" id="SSF50494">
    <property type="entry name" value="Trypsin-like serine proteases"/>
    <property type="match status" value="1"/>
</dbReference>
<feature type="signal peptide" evidence="3">
    <location>
        <begin position="1"/>
        <end position="20"/>
    </location>
</feature>
<feature type="domain" description="Peptidase S1" evidence="4">
    <location>
        <begin position="27"/>
        <end position="265"/>
    </location>
</feature>
<dbReference type="EMBL" id="KE384805">
    <property type="protein sequence ID" value="KJK73548.1"/>
    <property type="molecule type" value="Genomic_DNA"/>
</dbReference>
<proteinExistence type="predicted"/>
<evidence type="ECO:0000313" key="5">
    <source>
        <dbReference type="EMBL" id="KJK73548.1"/>
    </source>
</evidence>
<evidence type="ECO:0000313" key="6">
    <source>
        <dbReference type="Proteomes" id="UP000054544"/>
    </source>
</evidence>
<dbReference type="PANTHER" id="PTHR24256">
    <property type="entry name" value="TRYPTASE-RELATED"/>
    <property type="match status" value="1"/>
</dbReference>
<gene>
    <name evidence="5" type="ORF">H634G_11199</name>
</gene>
<dbReference type="Gene3D" id="2.40.10.10">
    <property type="entry name" value="Trypsin-like serine proteases"/>
    <property type="match status" value="1"/>
</dbReference>
<protein>
    <recommendedName>
        <fullName evidence="4">Peptidase S1 domain-containing protein</fullName>
    </recommendedName>
</protein>
<dbReference type="STRING" id="1291518.A0A0D9NIM5"/>
<dbReference type="Pfam" id="PF00089">
    <property type="entry name" value="Trypsin"/>
    <property type="match status" value="1"/>
</dbReference>
<accession>A0A0D9NIM5</accession>
<dbReference type="InterPro" id="IPR051487">
    <property type="entry name" value="Ser/Thr_Proteases_Immune/Dev"/>
</dbReference>
<keyword evidence="1" id="KW-1015">Disulfide bond</keyword>
<dbReference type="CDD" id="cd00190">
    <property type="entry name" value="Tryp_SPc"/>
    <property type="match status" value="1"/>
</dbReference>
<sequence length="383" mass="40098">MVCKAAITLAVASYAPAAAAATIDKRITGGQDAELGEFPFIVSITGSNGHCGGTLLDSTTVLTAAHCIEGSSSVKAGSLDRKTGGVDAPVASRKPHPGYRLNKPRGGEGRAPDYAINDIGILKLSTPIEQSGAIGYATLPANGSDPVVNSIAITAGWGLQKPKLIPGGNPVNRLRKVDIPIHAREDCSKLDIGAAGRDTIVCAGGEGKNTCKHDSGGPLIDQETREVIGVVSWGIKDEGQYYCNLAPAVYTRVGSYIPFIKENLGPSGSGSGPAADSQTTTIETSEQSTQPSKSVDQQLQDYCARLGNKNACLSAAHRCTGQVKPDAAVEEFLQCVDVMQVCADQGDLHRLDQCIDNARRCKEQEKLSLGDLPKLAECAKENL</sequence>
<organism evidence="5 6">
    <name type="scientific">Metarhizium anisopliae BRIP 53293</name>
    <dbReference type="NCBI Taxonomy" id="1291518"/>
    <lineage>
        <taxon>Eukaryota</taxon>
        <taxon>Fungi</taxon>
        <taxon>Dikarya</taxon>
        <taxon>Ascomycota</taxon>
        <taxon>Pezizomycotina</taxon>
        <taxon>Sordariomycetes</taxon>
        <taxon>Hypocreomycetidae</taxon>
        <taxon>Hypocreales</taxon>
        <taxon>Clavicipitaceae</taxon>
        <taxon>Metarhizium</taxon>
    </lineage>
</organism>
<feature type="region of interest" description="Disordered" evidence="2">
    <location>
        <begin position="78"/>
        <end position="110"/>
    </location>
</feature>
<dbReference type="OrthoDB" id="4915747at2759"/>
<dbReference type="Proteomes" id="UP000054544">
    <property type="component" value="Unassembled WGS sequence"/>
</dbReference>
<dbReference type="InterPro" id="IPR001314">
    <property type="entry name" value="Peptidase_S1A"/>
</dbReference>
<keyword evidence="6" id="KW-1185">Reference proteome</keyword>
<feature type="region of interest" description="Disordered" evidence="2">
    <location>
        <begin position="267"/>
        <end position="294"/>
    </location>
</feature>
<evidence type="ECO:0000259" key="4">
    <source>
        <dbReference type="PROSITE" id="PS50240"/>
    </source>
</evidence>
<dbReference type="GO" id="GO:0004252">
    <property type="term" value="F:serine-type endopeptidase activity"/>
    <property type="evidence" value="ECO:0007669"/>
    <property type="project" value="InterPro"/>
</dbReference>